<dbReference type="NCBIfam" id="TIGR01451">
    <property type="entry name" value="B_ant_repeat"/>
    <property type="match status" value="1"/>
</dbReference>
<dbReference type="PROSITE" id="PS50847">
    <property type="entry name" value="GRAM_POS_ANCHORING"/>
    <property type="match status" value="1"/>
</dbReference>
<dbReference type="OrthoDB" id="158862at2"/>
<dbReference type="eggNOG" id="COG1361">
    <property type="taxonomic scope" value="Bacteria"/>
</dbReference>
<organism evidence="8 9">
    <name type="scientific">Oscillochloris trichoides DG-6</name>
    <dbReference type="NCBI Taxonomy" id="765420"/>
    <lineage>
        <taxon>Bacteria</taxon>
        <taxon>Bacillati</taxon>
        <taxon>Chloroflexota</taxon>
        <taxon>Chloroflexia</taxon>
        <taxon>Chloroflexales</taxon>
        <taxon>Chloroflexineae</taxon>
        <taxon>Oscillochloridaceae</taxon>
        <taxon>Oscillochloris</taxon>
    </lineage>
</organism>
<keyword evidence="6" id="KW-1133">Transmembrane helix</keyword>
<keyword evidence="6" id="KW-0812">Transmembrane</keyword>
<accession>E1ICG0</accession>
<dbReference type="Pfam" id="PF01345">
    <property type="entry name" value="DUF11"/>
    <property type="match status" value="1"/>
</dbReference>
<evidence type="ECO:0000256" key="1">
    <source>
        <dbReference type="ARBA" id="ARBA00022512"/>
    </source>
</evidence>
<dbReference type="InterPro" id="IPR047589">
    <property type="entry name" value="DUF11_rpt"/>
</dbReference>
<evidence type="ECO:0000259" key="7">
    <source>
        <dbReference type="PROSITE" id="PS50847"/>
    </source>
</evidence>
<evidence type="ECO:0000256" key="4">
    <source>
        <dbReference type="ARBA" id="ARBA00023088"/>
    </source>
</evidence>
<dbReference type="InterPro" id="IPR019931">
    <property type="entry name" value="LPXTG_anchor"/>
</dbReference>
<keyword evidence="6" id="KW-0472">Membrane</keyword>
<dbReference type="Proteomes" id="UP000054010">
    <property type="component" value="Unassembled WGS sequence"/>
</dbReference>
<protein>
    <recommendedName>
        <fullName evidence="7">Gram-positive cocci surface proteins LPxTG domain-containing protein</fullName>
    </recommendedName>
</protein>
<proteinExistence type="predicted"/>
<name>E1ICG0_9CHLR</name>
<feature type="transmembrane region" description="Helical" evidence="6">
    <location>
        <begin position="241"/>
        <end position="259"/>
    </location>
</feature>
<dbReference type="Gene3D" id="2.60.40.740">
    <property type="match status" value="1"/>
</dbReference>
<reference evidence="8 9" key="1">
    <citation type="journal article" date="2011" name="J. Bacteriol.">
        <title>Draft genome sequence of the anoxygenic filamentous phototrophic bacterium Oscillochloris trichoides subsp. DG-6.</title>
        <authorList>
            <person name="Kuznetsov B.B."/>
            <person name="Ivanovsky R.N."/>
            <person name="Keppen O.I."/>
            <person name="Sukhacheva M.V."/>
            <person name="Bumazhkin B.K."/>
            <person name="Patutina E.O."/>
            <person name="Beletsky A.V."/>
            <person name="Mardanov A.V."/>
            <person name="Baslerov R.V."/>
            <person name="Panteleeva A.N."/>
            <person name="Kolganova T.V."/>
            <person name="Ravin N.V."/>
            <person name="Skryabin K.G."/>
        </authorList>
    </citation>
    <scope>NUCLEOTIDE SEQUENCE [LARGE SCALE GENOMIC DNA]</scope>
    <source>
        <strain evidence="8 9">DG-6</strain>
    </source>
</reference>
<evidence type="ECO:0000256" key="3">
    <source>
        <dbReference type="ARBA" id="ARBA00022729"/>
    </source>
</evidence>
<keyword evidence="9" id="KW-1185">Reference proteome</keyword>
<keyword evidence="3" id="KW-0732">Signal</keyword>
<dbReference type="EMBL" id="ADVR01000024">
    <property type="protein sequence ID" value="EFO81155.1"/>
    <property type="molecule type" value="Genomic_DNA"/>
</dbReference>
<evidence type="ECO:0000313" key="8">
    <source>
        <dbReference type="EMBL" id="EFO81155.1"/>
    </source>
</evidence>
<evidence type="ECO:0000313" key="9">
    <source>
        <dbReference type="Proteomes" id="UP000054010"/>
    </source>
</evidence>
<dbReference type="InterPro" id="IPR001434">
    <property type="entry name" value="OmcB-like_DUF11"/>
</dbReference>
<evidence type="ECO:0000256" key="2">
    <source>
        <dbReference type="ARBA" id="ARBA00022525"/>
    </source>
</evidence>
<keyword evidence="1" id="KW-0134">Cell wall</keyword>
<evidence type="ECO:0000256" key="5">
    <source>
        <dbReference type="SAM" id="MobiDB-lite"/>
    </source>
</evidence>
<sequence>MVRIAASRILLFVAGLLVLFIAGLMSISAPVAAAPMLLITETSAAEPPTRTPTPIPTNTPTNTPIPTNTPPPEDRPRRNTPTPTSTPSPTPTVTSTPIILIADPMITKEVSVGAAFIGDTVSYTLTVTNPGDGVATDVVVEDTVPPFLALEGVSATRGEVTVNGATIRVVIGDLAPGETVTIAVIARVVAAAEAPDNRNIAFLTTTSSSDNPLNNNSEVSLIITQPVPPPNLPNTGSDSNLLLPFLLILGISLITASLLSRRRPA</sequence>
<keyword evidence="4" id="KW-0572">Peptidoglycan-anchor</keyword>
<evidence type="ECO:0000256" key="6">
    <source>
        <dbReference type="SAM" id="Phobius"/>
    </source>
</evidence>
<feature type="domain" description="Gram-positive cocci surface proteins LPxTG" evidence="7">
    <location>
        <begin position="232"/>
        <end position="265"/>
    </location>
</feature>
<gene>
    <name evidence="8" type="ORF">OSCT_1011</name>
</gene>
<dbReference type="HOGENOM" id="CLU_1049051_0_0_0"/>
<feature type="region of interest" description="Disordered" evidence="5">
    <location>
        <begin position="44"/>
        <end position="95"/>
    </location>
</feature>
<dbReference type="NCBIfam" id="TIGR01167">
    <property type="entry name" value="LPXTG_anchor"/>
    <property type="match status" value="1"/>
</dbReference>
<dbReference type="AlphaFoldDB" id="E1ICG0"/>
<dbReference type="STRING" id="765420.OSCT_1011"/>
<comment type="caution">
    <text evidence="8">The sequence shown here is derived from an EMBL/GenBank/DDBJ whole genome shotgun (WGS) entry which is preliminary data.</text>
</comment>
<keyword evidence="2" id="KW-0964">Secreted</keyword>